<keyword evidence="4" id="KW-1185">Reference proteome</keyword>
<dbReference type="InterPro" id="IPR027939">
    <property type="entry name" value="NMT1/THI5"/>
</dbReference>
<dbReference type="PANTHER" id="PTHR31528">
    <property type="entry name" value="4-AMINO-5-HYDROXYMETHYL-2-METHYLPYRIMIDINE PHOSPHATE SYNTHASE THI11-RELATED"/>
    <property type="match status" value="1"/>
</dbReference>
<reference evidence="3" key="1">
    <citation type="submission" date="2023-07" db="EMBL/GenBank/DDBJ databases">
        <title>Genomic Encyclopedia of Type Strains, Phase IV (KMG-IV): sequencing the most valuable type-strain genomes for metagenomic binning, comparative biology and taxonomic classification.</title>
        <authorList>
            <person name="Goeker M."/>
        </authorList>
    </citation>
    <scope>NUCLEOTIDE SEQUENCE</scope>
    <source>
        <strain evidence="3">DSM 21202</strain>
    </source>
</reference>
<gene>
    <name evidence="3" type="ORF">J2S73_003179</name>
</gene>
<dbReference type="InterPro" id="IPR015168">
    <property type="entry name" value="SsuA/THI5"/>
</dbReference>
<dbReference type="Gene3D" id="3.40.190.10">
    <property type="entry name" value="Periplasmic binding protein-like II"/>
    <property type="match status" value="2"/>
</dbReference>
<accession>A0AAE3VR92</accession>
<feature type="chain" id="PRO_5042265198" evidence="1">
    <location>
        <begin position="22"/>
        <end position="313"/>
    </location>
</feature>
<dbReference type="Pfam" id="PF09084">
    <property type="entry name" value="NMT1"/>
    <property type="match status" value="1"/>
</dbReference>
<evidence type="ECO:0000259" key="2">
    <source>
        <dbReference type="Pfam" id="PF09084"/>
    </source>
</evidence>
<dbReference type="SUPFAM" id="SSF53850">
    <property type="entry name" value="Periplasmic binding protein-like II"/>
    <property type="match status" value="1"/>
</dbReference>
<evidence type="ECO:0000256" key="1">
    <source>
        <dbReference type="SAM" id="SignalP"/>
    </source>
</evidence>
<evidence type="ECO:0000313" key="4">
    <source>
        <dbReference type="Proteomes" id="UP001229244"/>
    </source>
</evidence>
<feature type="domain" description="SsuA/THI5-like" evidence="2">
    <location>
        <begin position="35"/>
        <end position="247"/>
    </location>
</feature>
<dbReference type="GO" id="GO:0009228">
    <property type="term" value="P:thiamine biosynthetic process"/>
    <property type="evidence" value="ECO:0007669"/>
    <property type="project" value="InterPro"/>
</dbReference>
<feature type="signal peptide" evidence="1">
    <location>
        <begin position="1"/>
        <end position="21"/>
    </location>
</feature>
<sequence>MLRLAFASIVAVLALSGSASAQEQRLTVLLDWYLNPDHAPLVVAEERGYFADEGLAVELVTPSDPSAPPRLVAAGEGDIAVTYQPSLYQQAEEGLPLARIGTLVATPLNTLVALADGPIERLEDLKGKTIGYSVAGFEDALLAAMLGSVGMSLDDVNLVNVNFALTPSLLSKRVDAVIGAYRNIELPQLALQGAEGRAFYPEEHGVPAYDELVFVAATDRLDDPALKAFLRAIERAVMWQTNHPEAALELFVSAHPDLDDEHNRLAFAETIRRFALRPAALDTGRYERFASFMKERGLIEDVKPVETYAVELD</sequence>
<evidence type="ECO:0000313" key="3">
    <source>
        <dbReference type="EMBL" id="MDQ0316703.1"/>
    </source>
</evidence>
<dbReference type="RefSeq" id="WP_306886585.1">
    <property type="nucleotide sequence ID" value="NZ_JAUSUL010000003.1"/>
</dbReference>
<proteinExistence type="predicted"/>
<dbReference type="Proteomes" id="UP001229244">
    <property type="component" value="Unassembled WGS sequence"/>
</dbReference>
<protein>
    <submittedName>
        <fullName evidence="3">Hydroxymethylpyrimidine transport system substrate-binding protein</fullName>
    </submittedName>
</protein>
<organism evidence="3 4">
    <name type="scientific">Amorphus orientalis</name>
    <dbReference type="NCBI Taxonomy" id="649198"/>
    <lineage>
        <taxon>Bacteria</taxon>
        <taxon>Pseudomonadati</taxon>
        <taxon>Pseudomonadota</taxon>
        <taxon>Alphaproteobacteria</taxon>
        <taxon>Hyphomicrobiales</taxon>
        <taxon>Amorphaceae</taxon>
        <taxon>Amorphus</taxon>
    </lineage>
</organism>
<dbReference type="EMBL" id="JAUSUL010000003">
    <property type="protein sequence ID" value="MDQ0316703.1"/>
    <property type="molecule type" value="Genomic_DNA"/>
</dbReference>
<keyword evidence="1" id="KW-0732">Signal</keyword>
<name>A0AAE3VR92_9HYPH</name>
<dbReference type="PANTHER" id="PTHR31528:SF3">
    <property type="entry name" value="THIAMINE BIOSYNTHESIS PROTEIN HI_0357-RELATED"/>
    <property type="match status" value="1"/>
</dbReference>
<comment type="caution">
    <text evidence="3">The sequence shown here is derived from an EMBL/GenBank/DDBJ whole genome shotgun (WGS) entry which is preliminary data.</text>
</comment>
<dbReference type="AlphaFoldDB" id="A0AAE3VR92"/>